<proteinExistence type="predicted"/>
<gene>
    <name evidence="1" type="ORF">D9758_010026</name>
</gene>
<name>A0A8H5CU22_9AGAR</name>
<organism evidence="1 2">
    <name type="scientific">Tetrapyrgos nigripes</name>
    <dbReference type="NCBI Taxonomy" id="182062"/>
    <lineage>
        <taxon>Eukaryota</taxon>
        <taxon>Fungi</taxon>
        <taxon>Dikarya</taxon>
        <taxon>Basidiomycota</taxon>
        <taxon>Agaricomycotina</taxon>
        <taxon>Agaricomycetes</taxon>
        <taxon>Agaricomycetidae</taxon>
        <taxon>Agaricales</taxon>
        <taxon>Marasmiineae</taxon>
        <taxon>Marasmiaceae</taxon>
        <taxon>Tetrapyrgos</taxon>
    </lineage>
</organism>
<sequence length="120" mass="13731">MSPLSLSIAHPHRPWRDRDAARQDFLKSPLFQTFDQTVLDMYVDTALYDDVDTFAGPVVRLKMPLIQEANVFIHAPGSAELLVRLWRGELPDSVALRWIVPAENRNNINFEHTDGLYADL</sequence>
<dbReference type="AlphaFoldDB" id="A0A8H5CU22"/>
<comment type="caution">
    <text evidence="1">The sequence shown here is derived from an EMBL/GenBank/DDBJ whole genome shotgun (WGS) entry which is preliminary data.</text>
</comment>
<protein>
    <submittedName>
        <fullName evidence="1">Uncharacterized protein</fullName>
    </submittedName>
</protein>
<dbReference type="InterPro" id="IPR029058">
    <property type="entry name" value="AB_hydrolase_fold"/>
</dbReference>
<evidence type="ECO:0000313" key="1">
    <source>
        <dbReference type="EMBL" id="KAF5348066.1"/>
    </source>
</evidence>
<evidence type="ECO:0000313" key="2">
    <source>
        <dbReference type="Proteomes" id="UP000559256"/>
    </source>
</evidence>
<dbReference type="OrthoDB" id="94039at2759"/>
<keyword evidence="2" id="KW-1185">Reference proteome</keyword>
<dbReference type="Gene3D" id="3.40.50.1820">
    <property type="entry name" value="alpha/beta hydrolase"/>
    <property type="match status" value="1"/>
</dbReference>
<reference evidence="1 2" key="1">
    <citation type="journal article" date="2020" name="ISME J.">
        <title>Uncovering the hidden diversity of litter-decomposition mechanisms in mushroom-forming fungi.</title>
        <authorList>
            <person name="Floudas D."/>
            <person name="Bentzer J."/>
            <person name="Ahren D."/>
            <person name="Johansson T."/>
            <person name="Persson P."/>
            <person name="Tunlid A."/>
        </authorList>
    </citation>
    <scope>NUCLEOTIDE SEQUENCE [LARGE SCALE GENOMIC DNA]</scope>
    <source>
        <strain evidence="1 2">CBS 291.85</strain>
    </source>
</reference>
<accession>A0A8H5CU22</accession>
<dbReference type="Proteomes" id="UP000559256">
    <property type="component" value="Unassembled WGS sequence"/>
</dbReference>
<dbReference type="EMBL" id="JAACJM010000088">
    <property type="protein sequence ID" value="KAF5348066.1"/>
    <property type="molecule type" value="Genomic_DNA"/>
</dbReference>